<dbReference type="SUPFAM" id="SSF52540">
    <property type="entry name" value="P-loop containing nucleoside triphosphate hydrolases"/>
    <property type="match status" value="1"/>
</dbReference>
<dbReference type="PANTHER" id="PTHR32114">
    <property type="entry name" value="ABC TRANSPORTER ABCH.3"/>
    <property type="match status" value="1"/>
</dbReference>
<evidence type="ECO:0000256" key="1">
    <source>
        <dbReference type="ARBA" id="ARBA00006930"/>
    </source>
</evidence>
<dbReference type="Pfam" id="PF13558">
    <property type="entry name" value="SbcC_Walker_B"/>
    <property type="match status" value="1"/>
</dbReference>
<comment type="similarity">
    <text evidence="1">Belongs to the SMC family. SbcC subfamily.</text>
</comment>
<comment type="caution">
    <text evidence="5">The sequence shown here is derived from an EMBL/GenBank/DDBJ whole genome shotgun (WGS) entry which is preliminary data.</text>
</comment>
<evidence type="ECO:0000313" key="5">
    <source>
        <dbReference type="EMBL" id="MBB6735903.1"/>
    </source>
</evidence>
<proteinExistence type="inferred from homology"/>
<dbReference type="InterPro" id="IPR027417">
    <property type="entry name" value="P-loop_NTPase"/>
</dbReference>
<dbReference type="Proteomes" id="UP000564644">
    <property type="component" value="Unassembled WGS sequence"/>
</dbReference>
<evidence type="ECO:0000256" key="4">
    <source>
        <dbReference type="SAM" id="Coils"/>
    </source>
</evidence>
<gene>
    <name evidence="5" type="ORF">H7C18_33835</name>
</gene>
<keyword evidence="6" id="KW-1185">Reference proteome</keyword>
<dbReference type="RefSeq" id="WP_185133552.1">
    <property type="nucleotide sequence ID" value="NZ_JACJVO010000060.1"/>
</dbReference>
<dbReference type="Gene3D" id="3.40.50.300">
    <property type="entry name" value="P-loop containing nucleotide triphosphate hydrolases"/>
    <property type="match status" value="1"/>
</dbReference>
<reference evidence="5 6" key="1">
    <citation type="submission" date="2020-08" db="EMBL/GenBank/DDBJ databases">
        <title>Cohnella phylogeny.</title>
        <authorList>
            <person name="Dunlap C."/>
        </authorList>
    </citation>
    <scope>NUCLEOTIDE SEQUENCE [LARGE SCALE GENOMIC DNA]</scope>
    <source>
        <strain evidence="5 6">CBP 2801</strain>
    </source>
</reference>
<sequence>MRADLKREIDVFYADLATVRRQVEELDAQLQGKARADTEALAEEIARLERELESARHALLQAQDRLAKGEEGREQIRAAERKRKECEQEFQVVKDLYDVIRGDNRRKMSFERYLLTEFLDRILQAANLRLQTISGGQFYLARSDRLEKHGKQSGLGLDVYDNYTGQFRDVKSLSGGEKFNASLCLALGMADVIQAYEGGISLETMFIDEGFGSLDEDSLGKAIDTLVQLQRTGRMIGIISHVQELKQAIPAVLEVRKTAEGHSCARFRIS</sequence>
<name>A0A7X0SXU1_9BACL</name>
<organism evidence="5 6">
    <name type="scientific">Cohnella zeiphila</name>
    <dbReference type="NCBI Taxonomy" id="2761120"/>
    <lineage>
        <taxon>Bacteria</taxon>
        <taxon>Bacillati</taxon>
        <taxon>Bacillota</taxon>
        <taxon>Bacilli</taxon>
        <taxon>Bacillales</taxon>
        <taxon>Paenibacillaceae</taxon>
        <taxon>Cohnella</taxon>
    </lineage>
</organism>
<keyword evidence="4" id="KW-0175">Coiled coil</keyword>
<dbReference type="PANTHER" id="PTHR32114:SF2">
    <property type="entry name" value="ABC TRANSPORTER ABCH.3"/>
    <property type="match status" value="1"/>
</dbReference>
<dbReference type="EMBL" id="JACJVO010000060">
    <property type="protein sequence ID" value="MBB6735903.1"/>
    <property type="molecule type" value="Genomic_DNA"/>
</dbReference>
<dbReference type="AlphaFoldDB" id="A0A7X0SXU1"/>
<evidence type="ECO:0000313" key="6">
    <source>
        <dbReference type="Proteomes" id="UP000564644"/>
    </source>
</evidence>
<evidence type="ECO:0000256" key="2">
    <source>
        <dbReference type="ARBA" id="ARBA00011322"/>
    </source>
</evidence>
<accession>A0A7X0SXU1</accession>
<comment type="subunit">
    <text evidence="2">Heterodimer of SbcC and SbcD.</text>
</comment>
<evidence type="ECO:0000256" key="3">
    <source>
        <dbReference type="ARBA" id="ARBA00013368"/>
    </source>
</evidence>
<feature type="coiled-coil region" evidence="4">
    <location>
        <begin position="16"/>
        <end position="96"/>
    </location>
</feature>
<protein>
    <recommendedName>
        <fullName evidence="3">Nuclease SbcCD subunit C</fullName>
    </recommendedName>
</protein>